<sequence>MAQDNASKWLALVVNDVDEVVLHGLAGVDAMRSTLPMTMIDTSTVEISKLAILSWRWDIWHDGELRPSRNILADVRVAKHYGIEYIFIDCLAIDQTLDEHQLMEQVLSFSKMYQRLPVIAAYDMKGEDYVNTMRRPWIMSETRALIKNPYRIIYAGHETDRSDHEQINDMVEISWQSTFLSTALLLLFGEITMKCLSDFKFIMPFYARVLTKAFEQMSRNDYLLTIALLCAVDKAYERNEGGHNRDGEDWNISNLDFDQYSLRVHGKPVSWTMMELYLMGTYVGLFIYHRELHQHSVEILTDQTTARTIFTTLGLEGAEWEDFMANESEREQFSLLMRHTSRLPKIEFSVADVSPAPAFGVKRVNKRWYDYDS</sequence>
<evidence type="ECO:0008006" key="3">
    <source>
        <dbReference type="Google" id="ProtNLM"/>
    </source>
</evidence>
<evidence type="ECO:0000313" key="2">
    <source>
        <dbReference type="Proteomes" id="UP000016922"/>
    </source>
</evidence>
<dbReference type="RefSeq" id="XP_008075894.1">
    <property type="nucleotide sequence ID" value="XM_008077703.1"/>
</dbReference>
<keyword evidence="2" id="KW-1185">Reference proteome</keyword>
<dbReference type="GeneID" id="19467790"/>
<organism evidence="1 2">
    <name type="scientific">Glarea lozoyensis (strain ATCC 20868 / MF5171)</name>
    <dbReference type="NCBI Taxonomy" id="1116229"/>
    <lineage>
        <taxon>Eukaryota</taxon>
        <taxon>Fungi</taxon>
        <taxon>Dikarya</taxon>
        <taxon>Ascomycota</taxon>
        <taxon>Pezizomycotina</taxon>
        <taxon>Leotiomycetes</taxon>
        <taxon>Helotiales</taxon>
        <taxon>Helotiaceae</taxon>
        <taxon>Glarea</taxon>
    </lineage>
</organism>
<dbReference type="EMBL" id="KE145352">
    <property type="protein sequence ID" value="EPE36579.1"/>
    <property type="molecule type" value="Genomic_DNA"/>
</dbReference>
<accession>S3DHE8</accession>
<reference evidence="1 2" key="1">
    <citation type="journal article" date="2013" name="BMC Genomics">
        <title>Genomics-driven discovery of the pneumocandin biosynthetic gene cluster in the fungus Glarea lozoyensis.</title>
        <authorList>
            <person name="Chen L."/>
            <person name="Yue Q."/>
            <person name="Zhang X."/>
            <person name="Xiang M."/>
            <person name="Wang C."/>
            <person name="Li S."/>
            <person name="Che Y."/>
            <person name="Ortiz-Lopez F.J."/>
            <person name="Bills G.F."/>
            <person name="Liu X."/>
            <person name="An Z."/>
        </authorList>
    </citation>
    <scope>NUCLEOTIDE SEQUENCE [LARGE SCALE GENOMIC DNA]</scope>
    <source>
        <strain evidence="2">ATCC 20868 / MF5171</strain>
    </source>
</reference>
<evidence type="ECO:0000313" key="1">
    <source>
        <dbReference type="EMBL" id="EPE36579.1"/>
    </source>
</evidence>
<dbReference type="KEGG" id="glz:GLAREA_08742"/>
<protein>
    <recommendedName>
        <fullName evidence="3">Heterokaryon incompatibility domain-containing protein</fullName>
    </recommendedName>
</protein>
<proteinExistence type="predicted"/>
<dbReference type="AlphaFoldDB" id="S3DHE8"/>
<dbReference type="HOGENOM" id="CLU_047033_0_0_1"/>
<dbReference type="OrthoDB" id="3564117at2759"/>
<name>S3DHE8_GLAL2</name>
<dbReference type="OMA" id="FMANESE"/>
<gene>
    <name evidence="1" type="ORF">GLAREA_08742</name>
</gene>
<dbReference type="Proteomes" id="UP000016922">
    <property type="component" value="Unassembled WGS sequence"/>
</dbReference>
<dbReference type="eggNOG" id="ENOG502T6B9">
    <property type="taxonomic scope" value="Eukaryota"/>
</dbReference>